<dbReference type="Proteomes" id="UP000789920">
    <property type="component" value="Unassembled WGS sequence"/>
</dbReference>
<evidence type="ECO:0000313" key="1">
    <source>
        <dbReference type="EMBL" id="CAG8645550.1"/>
    </source>
</evidence>
<keyword evidence="2" id="KW-1185">Reference proteome</keyword>
<reference evidence="1" key="1">
    <citation type="submission" date="2021-06" db="EMBL/GenBank/DDBJ databases">
        <authorList>
            <person name="Kallberg Y."/>
            <person name="Tangrot J."/>
            <person name="Rosling A."/>
        </authorList>
    </citation>
    <scope>NUCLEOTIDE SEQUENCE</scope>
    <source>
        <strain evidence="1">MA461A</strain>
    </source>
</reference>
<sequence>MNKDNQKRQSRPPACQPVKAEVSADSQATIDNRPKNGCRPSNNVFQPCDNVCQPCDQPCKDVCRRDEHVNIQSRQFDNVLCSSTPCSVSPYPGFESLNYDTCGLEQPPPEIFTAPQ</sequence>
<gene>
    <name evidence="1" type="ORF">RPERSI_LOCUS7653</name>
</gene>
<organism evidence="1 2">
    <name type="scientific">Racocetra persica</name>
    <dbReference type="NCBI Taxonomy" id="160502"/>
    <lineage>
        <taxon>Eukaryota</taxon>
        <taxon>Fungi</taxon>
        <taxon>Fungi incertae sedis</taxon>
        <taxon>Mucoromycota</taxon>
        <taxon>Glomeromycotina</taxon>
        <taxon>Glomeromycetes</taxon>
        <taxon>Diversisporales</taxon>
        <taxon>Gigasporaceae</taxon>
        <taxon>Racocetra</taxon>
    </lineage>
</organism>
<accession>A0ACA9NEG5</accession>
<feature type="non-terminal residue" evidence="1">
    <location>
        <position position="116"/>
    </location>
</feature>
<dbReference type="EMBL" id="CAJVQC010013169">
    <property type="protein sequence ID" value="CAG8645550.1"/>
    <property type="molecule type" value="Genomic_DNA"/>
</dbReference>
<comment type="caution">
    <text evidence="1">The sequence shown here is derived from an EMBL/GenBank/DDBJ whole genome shotgun (WGS) entry which is preliminary data.</text>
</comment>
<proteinExistence type="predicted"/>
<protein>
    <submittedName>
        <fullName evidence="1">11953_t:CDS:1</fullName>
    </submittedName>
</protein>
<name>A0ACA9NEG5_9GLOM</name>
<evidence type="ECO:0000313" key="2">
    <source>
        <dbReference type="Proteomes" id="UP000789920"/>
    </source>
</evidence>